<dbReference type="RefSeq" id="WP_030278865.1">
    <property type="nucleotide sequence ID" value="NZ_JBEZVI010000004.1"/>
</dbReference>
<dbReference type="Proteomes" id="UP001550853">
    <property type="component" value="Unassembled WGS sequence"/>
</dbReference>
<dbReference type="InterPro" id="IPR000772">
    <property type="entry name" value="Ricin_B_lectin"/>
</dbReference>
<evidence type="ECO:0000313" key="5">
    <source>
        <dbReference type="Proteomes" id="UP001550853"/>
    </source>
</evidence>
<sequence length="465" mass="50237">MSLWTSLEPASTTVDPGGSTTVRLRLRNTGDVVDEYRCVPVGELAPWTTVEPGTLRLYPGTTGTVELTFAPPRTPDAAAGPHPYGVQIIPTEFPEATTVPEGNVTVTPFSEVRAELVPTNVTGRFRGRPRLAIDNLGNVKLTASVTGHDNSDQLSYEIHPANVQVEPGRAAFLKTTLKPRQIIWAGAKQSRPYTLSVQRSGAEPLPVRGTYVQPGLLPRWLGVLFSLLLGLAIAFLMIWLTYKPDVATKATDKTPGQTAHTIQPSAPAQPTPQQTTEAPKKDPGGGGGGGGGGNKPKRDPYAHLHNVLLRNGATHKCVDLTGYSEGELGHTVMQFGCNGSPTEENQRWSFELMPGGKGAGPGGKDLFQVRNLRANHCLDVRGPVPAPNTSLIQESNCTRRKDGNQVWWLERRPATGQIWIRNATSNNYCLDVKGYYARGEDLKDATALTLANCTDGDDQGWLIEK</sequence>
<dbReference type="Gene3D" id="2.80.10.50">
    <property type="match status" value="1"/>
</dbReference>
<keyword evidence="2" id="KW-0812">Transmembrane</keyword>
<keyword evidence="5" id="KW-1185">Reference proteome</keyword>
<proteinExistence type="predicted"/>
<feature type="domain" description="Ricin B lectin" evidence="3">
    <location>
        <begin position="305"/>
        <end position="464"/>
    </location>
</feature>
<dbReference type="EMBL" id="JBEZVI010000004">
    <property type="protein sequence ID" value="MEU3709876.1"/>
    <property type="molecule type" value="Genomic_DNA"/>
</dbReference>
<comment type="caution">
    <text evidence="4">The sequence shown here is derived from an EMBL/GenBank/DDBJ whole genome shotgun (WGS) entry which is preliminary data.</text>
</comment>
<reference evidence="4 5" key="1">
    <citation type="submission" date="2024-06" db="EMBL/GenBank/DDBJ databases">
        <title>The Natural Products Discovery Center: Release of the First 8490 Sequenced Strains for Exploring Actinobacteria Biosynthetic Diversity.</title>
        <authorList>
            <person name="Kalkreuter E."/>
            <person name="Kautsar S.A."/>
            <person name="Yang D."/>
            <person name="Bader C.D."/>
            <person name="Teijaro C.N."/>
            <person name="Fluegel L."/>
            <person name="Davis C.M."/>
            <person name="Simpson J.R."/>
            <person name="Lauterbach L."/>
            <person name="Steele A.D."/>
            <person name="Gui C."/>
            <person name="Meng S."/>
            <person name="Li G."/>
            <person name="Viehrig K."/>
            <person name="Ye F."/>
            <person name="Su P."/>
            <person name="Kiefer A.F."/>
            <person name="Nichols A."/>
            <person name="Cepeda A.J."/>
            <person name="Yan W."/>
            <person name="Fan B."/>
            <person name="Jiang Y."/>
            <person name="Adhikari A."/>
            <person name="Zheng C.-J."/>
            <person name="Schuster L."/>
            <person name="Cowan T.M."/>
            <person name="Smanski M.J."/>
            <person name="Chevrette M.G."/>
            <person name="De Carvalho L.P.S."/>
            <person name="Shen B."/>
        </authorList>
    </citation>
    <scope>NUCLEOTIDE SEQUENCE [LARGE SCALE GENOMIC DNA]</scope>
    <source>
        <strain evidence="4 5">NPDC033039</strain>
    </source>
</reference>
<dbReference type="CDD" id="cd00161">
    <property type="entry name" value="beta-trefoil_Ricin-like"/>
    <property type="match status" value="1"/>
</dbReference>
<evidence type="ECO:0000256" key="2">
    <source>
        <dbReference type="SAM" id="Phobius"/>
    </source>
</evidence>
<dbReference type="SUPFAM" id="SSF50370">
    <property type="entry name" value="Ricin B-like lectins"/>
    <property type="match status" value="1"/>
</dbReference>
<feature type="compositionally biased region" description="Low complexity" evidence="1">
    <location>
        <begin position="261"/>
        <end position="277"/>
    </location>
</feature>
<evidence type="ECO:0000256" key="1">
    <source>
        <dbReference type="SAM" id="MobiDB-lite"/>
    </source>
</evidence>
<dbReference type="SMART" id="SM00458">
    <property type="entry name" value="RICIN"/>
    <property type="match status" value="1"/>
</dbReference>
<evidence type="ECO:0000313" key="4">
    <source>
        <dbReference type="EMBL" id="MEU3709876.1"/>
    </source>
</evidence>
<feature type="transmembrane region" description="Helical" evidence="2">
    <location>
        <begin position="220"/>
        <end position="242"/>
    </location>
</feature>
<keyword evidence="2" id="KW-0472">Membrane</keyword>
<dbReference type="Pfam" id="PF14200">
    <property type="entry name" value="RicinB_lectin_2"/>
    <property type="match status" value="1"/>
</dbReference>
<organism evidence="4 5">
    <name type="scientific">Streptomyces catenulae</name>
    <dbReference type="NCBI Taxonomy" id="66875"/>
    <lineage>
        <taxon>Bacteria</taxon>
        <taxon>Bacillati</taxon>
        <taxon>Actinomycetota</taxon>
        <taxon>Actinomycetes</taxon>
        <taxon>Kitasatosporales</taxon>
        <taxon>Streptomycetaceae</taxon>
        <taxon>Streptomyces</taxon>
    </lineage>
</organism>
<dbReference type="PROSITE" id="PS50231">
    <property type="entry name" value="RICIN_B_LECTIN"/>
    <property type="match status" value="1"/>
</dbReference>
<feature type="region of interest" description="Disordered" evidence="1">
    <location>
        <begin position="251"/>
        <end position="300"/>
    </location>
</feature>
<keyword evidence="2" id="KW-1133">Transmembrane helix</keyword>
<protein>
    <submittedName>
        <fullName evidence="4">RICIN domain-containing protein</fullName>
    </submittedName>
</protein>
<feature type="compositionally biased region" description="Gly residues" evidence="1">
    <location>
        <begin position="284"/>
        <end position="294"/>
    </location>
</feature>
<dbReference type="InterPro" id="IPR035992">
    <property type="entry name" value="Ricin_B-like_lectins"/>
</dbReference>
<gene>
    <name evidence="4" type="ORF">AB0E61_07220</name>
</gene>
<name>A0ABV2YWQ2_9ACTN</name>
<evidence type="ECO:0000259" key="3">
    <source>
        <dbReference type="SMART" id="SM00458"/>
    </source>
</evidence>
<accession>A0ABV2YWQ2</accession>